<evidence type="ECO:0000259" key="1">
    <source>
        <dbReference type="Pfam" id="PF05699"/>
    </source>
</evidence>
<evidence type="ECO:0000313" key="2">
    <source>
        <dbReference type="EMBL" id="KIM61894.1"/>
    </source>
</evidence>
<evidence type="ECO:0000313" key="3">
    <source>
        <dbReference type="Proteomes" id="UP000053989"/>
    </source>
</evidence>
<dbReference type="InterPro" id="IPR008906">
    <property type="entry name" value="HATC_C_dom"/>
</dbReference>
<dbReference type="GO" id="GO:0046983">
    <property type="term" value="F:protein dimerization activity"/>
    <property type="evidence" value="ECO:0007669"/>
    <property type="project" value="InterPro"/>
</dbReference>
<protein>
    <recommendedName>
        <fullName evidence="1">HAT C-terminal dimerisation domain-containing protein</fullName>
    </recommendedName>
</protein>
<dbReference type="PANTHER" id="PTHR47611">
    <property type="entry name" value="HAT DIMERISATION DOMAIN, C-TERMINAL"/>
    <property type="match status" value="1"/>
</dbReference>
<dbReference type="HOGENOM" id="CLU_009123_9_0_1"/>
<dbReference type="PANTHER" id="PTHR47611:SF1">
    <property type="entry name" value="CCHC-TYPE DOMAIN-CONTAINING PROTEIN"/>
    <property type="match status" value="1"/>
</dbReference>
<dbReference type="AlphaFoldDB" id="A0A0C3E073"/>
<keyword evidence="3" id="KW-1185">Reference proteome</keyword>
<dbReference type="Pfam" id="PF05699">
    <property type="entry name" value="Dimer_Tnp_hAT"/>
    <property type="match status" value="1"/>
</dbReference>
<dbReference type="InterPro" id="IPR012337">
    <property type="entry name" value="RNaseH-like_sf"/>
</dbReference>
<dbReference type="SUPFAM" id="SSF53098">
    <property type="entry name" value="Ribonuclease H-like"/>
    <property type="match status" value="1"/>
</dbReference>
<organism evidence="2 3">
    <name type="scientific">Scleroderma citrinum Foug A</name>
    <dbReference type="NCBI Taxonomy" id="1036808"/>
    <lineage>
        <taxon>Eukaryota</taxon>
        <taxon>Fungi</taxon>
        <taxon>Dikarya</taxon>
        <taxon>Basidiomycota</taxon>
        <taxon>Agaricomycotina</taxon>
        <taxon>Agaricomycetes</taxon>
        <taxon>Agaricomycetidae</taxon>
        <taxon>Boletales</taxon>
        <taxon>Sclerodermatineae</taxon>
        <taxon>Sclerodermataceae</taxon>
        <taxon>Scleroderma</taxon>
    </lineage>
</organism>
<dbReference type="EMBL" id="KN822046">
    <property type="protein sequence ID" value="KIM61894.1"/>
    <property type="molecule type" value="Genomic_DNA"/>
</dbReference>
<reference evidence="3" key="2">
    <citation type="submission" date="2015-01" db="EMBL/GenBank/DDBJ databases">
        <title>Evolutionary Origins and Diversification of the Mycorrhizal Mutualists.</title>
        <authorList>
            <consortium name="DOE Joint Genome Institute"/>
            <consortium name="Mycorrhizal Genomics Consortium"/>
            <person name="Kohler A."/>
            <person name="Kuo A."/>
            <person name="Nagy L.G."/>
            <person name="Floudas D."/>
            <person name="Copeland A."/>
            <person name="Barry K.W."/>
            <person name="Cichocki N."/>
            <person name="Veneault-Fourrey C."/>
            <person name="LaButti K."/>
            <person name="Lindquist E.A."/>
            <person name="Lipzen A."/>
            <person name="Lundell T."/>
            <person name="Morin E."/>
            <person name="Murat C."/>
            <person name="Riley R."/>
            <person name="Ohm R."/>
            <person name="Sun H."/>
            <person name="Tunlid A."/>
            <person name="Henrissat B."/>
            <person name="Grigoriev I.V."/>
            <person name="Hibbett D.S."/>
            <person name="Martin F."/>
        </authorList>
    </citation>
    <scope>NUCLEOTIDE SEQUENCE [LARGE SCALE GENOMIC DNA]</scope>
    <source>
        <strain evidence="3">Foug A</strain>
    </source>
</reference>
<feature type="domain" description="HAT C-terminal dimerisation" evidence="1">
    <location>
        <begin position="83"/>
        <end position="162"/>
    </location>
</feature>
<dbReference type="Proteomes" id="UP000053989">
    <property type="component" value="Unassembled WGS sequence"/>
</dbReference>
<accession>A0A0C3E073</accession>
<reference evidence="2 3" key="1">
    <citation type="submission" date="2014-04" db="EMBL/GenBank/DDBJ databases">
        <authorList>
            <consortium name="DOE Joint Genome Institute"/>
            <person name="Kuo A."/>
            <person name="Kohler A."/>
            <person name="Nagy L.G."/>
            <person name="Floudas D."/>
            <person name="Copeland A."/>
            <person name="Barry K.W."/>
            <person name="Cichocki N."/>
            <person name="Veneault-Fourrey C."/>
            <person name="LaButti K."/>
            <person name="Lindquist E.A."/>
            <person name="Lipzen A."/>
            <person name="Lundell T."/>
            <person name="Morin E."/>
            <person name="Murat C."/>
            <person name="Sun H."/>
            <person name="Tunlid A."/>
            <person name="Henrissat B."/>
            <person name="Grigoriev I.V."/>
            <person name="Hibbett D.S."/>
            <person name="Martin F."/>
            <person name="Nordberg H.P."/>
            <person name="Cantor M.N."/>
            <person name="Hua S.X."/>
        </authorList>
    </citation>
    <scope>NUCLEOTIDE SEQUENCE [LARGE SCALE GENOMIC DNA]</scope>
    <source>
        <strain evidence="2 3">Foug A</strain>
    </source>
</reference>
<dbReference type="STRING" id="1036808.A0A0C3E073"/>
<name>A0A0C3E073_9AGAM</name>
<sequence>MAWGGSEEQEAECAASNPNAKNWHDVALKVVKDAMQAYWKERPEARAQPNSVSKQGLFNTLASDYKQHHHALIKKSSMGWSAELHLYLSEIAENVTRDTDVIDWWGKHCLIYPTLFLMAQDVCRIPASSVPCEHLFSAGGQIATDRRSRLGSDQFEQLQILKHGW</sequence>
<dbReference type="InParanoid" id="A0A0C3E073"/>
<gene>
    <name evidence="2" type="ORF">SCLCIDRAFT_120712</name>
</gene>
<dbReference type="OrthoDB" id="3262464at2759"/>
<proteinExistence type="predicted"/>